<accession>A0AA44C7B3</accession>
<dbReference type="PROSITE" id="PS50943">
    <property type="entry name" value="HTH_CROC1"/>
    <property type="match status" value="1"/>
</dbReference>
<dbReference type="InterPro" id="IPR001387">
    <property type="entry name" value="Cro/C1-type_HTH"/>
</dbReference>
<comment type="caution">
    <text evidence="2">The sequence shown here is derived from an EMBL/GenBank/DDBJ whole genome shotgun (WGS) entry which is preliminary data.</text>
</comment>
<dbReference type="Pfam" id="PF01381">
    <property type="entry name" value="HTH_3"/>
    <property type="match status" value="1"/>
</dbReference>
<dbReference type="GO" id="GO:0003677">
    <property type="term" value="F:DNA binding"/>
    <property type="evidence" value="ECO:0007669"/>
    <property type="project" value="InterPro"/>
</dbReference>
<organism evidence="2 3">
    <name type="scientific">Azotobacter chroococcum</name>
    <dbReference type="NCBI Taxonomy" id="353"/>
    <lineage>
        <taxon>Bacteria</taxon>
        <taxon>Pseudomonadati</taxon>
        <taxon>Pseudomonadota</taxon>
        <taxon>Gammaproteobacteria</taxon>
        <taxon>Pseudomonadales</taxon>
        <taxon>Pseudomonadaceae</taxon>
        <taxon>Azotobacter</taxon>
    </lineage>
</organism>
<sequence length="75" mass="8128">MSALKNIRTAARITQQQLAARLGITQAAIGHYEKGRRQPKLTEARRLVAALNELGAACTLEEVFPPEAEEDAQAA</sequence>
<gene>
    <name evidence="2" type="ORF">HA520_15105</name>
</gene>
<dbReference type="SMART" id="SM00530">
    <property type="entry name" value="HTH_XRE"/>
    <property type="match status" value="1"/>
</dbReference>
<evidence type="ECO:0000313" key="2">
    <source>
        <dbReference type="EMBL" id="NHN78591.1"/>
    </source>
</evidence>
<dbReference type="Gene3D" id="1.10.260.40">
    <property type="entry name" value="lambda repressor-like DNA-binding domains"/>
    <property type="match status" value="1"/>
</dbReference>
<dbReference type="RefSeq" id="WP_165893272.1">
    <property type="nucleotide sequence ID" value="NZ_JAAPAP010000011.1"/>
</dbReference>
<name>A0AA44C7B3_9GAMM</name>
<protein>
    <submittedName>
        <fullName evidence="2">Helix-turn-helix transcriptional regulator</fullName>
    </submittedName>
</protein>
<dbReference type="Proteomes" id="UP000736384">
    <property type="component" value="Unassembled WGS sequence"/>
</dbReference>
<reference evidence="2" key="1">
    <citation type="submission" date="2020-03" db="EMBL/GenBank/DDBJ databases">
        <title>Genome assembly of Azotobacter chroococcum W5.</title>
        <authorList>
            <person name="Kannepalli A."/>
        </authorList>
    </citation>
    <scope>NUCLEOTIDE SEQUENCE</scope>
    <source>
        <strain evidence="2">W5</strain>
    </source>
</reference>
<dbReference type="AlphaFoldDB" id="A0AA44C7B3"/>
<dbReference type="CDD" id="cd00093">
    <property type="entry name" value="HTH_XRE"/>
    <property type="match status" value="1"/>
</dbReference>
<evidence type="ECO:0000313" key="3">
    <source>
        <dbReference type="Proteomes" id="UP000736384"/>
    </source>
</evidence>
<dbReference type="EMBL" id="JAAPAP010000011">
    <property type="protein sequence ID" value="NHN78591.1"/>
    <property type="molecule type" value="Genomic_DNA"/>
</dbReference>
<dbReference type="SUPFAM" id="SSF47413">
    <property type="entry name" value="lambda repressor-like DNA-binding domains"/>
    <property type="match status" value="1"/>
</dbReference>
<feature type="domain" description="HTH cro/C1-type" evidence="1">
    <location>
        <begin position="4"/>
        <end position="57"/>
    </location>
</feature>
<dbReference type="InterPro" id="IPR010982">
    <property type="entry name" value="Lambda_DNA-bd_dom_sf"/>
</dbReference>
<proteinExistence type="predicted"/>
<evidence type="ECO:0000259" key="1">
    <source>
        <dbReference type="PROSITE" id="PS50943"/>
    </source>
</evidence>